<comment type="caution">
    <text evidence="2">The sequence shown here is derived from an EMBL/GenBank/DDBJ whole genome shotgun (WGS) entry which is preliminary data.</text>
</comment>
<evidence type="ECO:0000313" key="3">
    <source>
        <dbReference type="Proteomes" id="UP001260959"/>
    </source>
</evidence>
<feature type="transmembrane region" description="Helical" evidence="1">
    <location>
        <begin position="29"/>
        <end position="49"/>
    </location>
</feature>
<evidence type="ECO:0000256" key="1">
    <source>
        <dbReference type="SAM" id="Phobius"/>
    </source>
</evidence>
<dbReference type="Proteomes" id="UP001260959">
    <property type="component" value="Unassembled WGS sequence"/>
</dbReference>
<gene>
    <name evidence="2" type="ORF">REB14_19280</name>
</gene>
<keyword evidence="1" id="KW-1133">Transmembrane helix</keyword>
<sequence>MDNQSLYIFLGGFGQIILWLSYKKLKNRTTYLIVLFFTILIALLGYFNLNRESLKMPNGNAATWAFFPLLYMIYYWIFRNLFLIIFGNEPLMTGYMQSSWEQGEYRKLHIGDAIFTVSTLFLPFLTTLLFQ</sequence>
<feature type="transmembrane region" description="Helical" evidence="1">
    <location>
        <begin position="108"/>
        <end position="130"/>
    </location>
</feature>
<proteinExistence type="predicted"/>
<keyword evidence="1" id="KW-0472">Membrane</keyword>
<feature type="transmembrane region" description="Helical" evidence="1">
    <location>
        <begin position="61"/>
        <end position="87"/>
    </location>
</feature>
<keyword evidence="3" id="KW-1185">Reference proteome</keyword>
<dbReference type="RefSeq" id="WP_079241505.1">
    <property type="nucleotide sequence ID" value="NZ_JAVIXS010000020.1"/>
</dbReference>
<dbReference type="EMBL" id="JAVIXS010000020">
    <property type="protein sequence ID" value="MDR4954328.1"/>
    <property type="molecule type" value="Genomic_DNA"/>
</dbReference>
<feature type="transmembrane region" description="Helical" evidence="1">
    <location>
        <begin position="6"/>
        <end position="22"/>
    </location>
</feature>
<name>A0ABU1E961_9FLAO</name>
<accession>A0ABU1E961</accession>
<evidence type="ECO:0000313" key="2">
    <source>
        <dbReference type="EMBL" id="MDR4954328.1"/>
    </source>
</evidence>
<organism evidence="2 3">
    <name type="scientific">Chryseobacterium metallicongregator</name>
    <dbReference type="NCBI Taxonomy" id="3073042"/>
    <lineage>
        <taxon>Bacteria</taxon>
        <taxon>Pseudomonadati</taxon>
        <taxon>Bacteroidota</taxon>
        <taxon>Flavobacteriia</taxon>
        <taxon>Flavobacteriales</taxon>
        <taxon>Weeksellaceae</taxon>
        <taxon>Chryseobacterium group</taxon>
        <taxon>Chryseobacterium</taxon>
    </lineage>
</organism>
<keyword evidence="1" id="KW-0812">Transmembrane</keyword>
<protein>
    <submittedName>
        <fullName evidence="2">Uncharacterized protein</fullName>
    </submittedName>
</protein>
<reference evidence="2 3" key="1">
    <citation type="submission" date="2023-08" db="EMBL/GenBank/DDBJ databases">
        <authorList>
            <person name="Maltman C."/>
        </authorList>
    </citation>
    <scope>NUCLEOTIDE SEQUENCE [LARGE SCALE GENOMIC DNA]</scope>
    <source>
        <strain evidence="2 3">ES2</strain>
    </source>
</reference>